<dbReference type="PANTHER" id="PTHR48021">
    <property type="match status" value="1"/>
</dbReference>
<dbReference type="OrthoDB" id="6612291at2759"/>
<keyword evidence="2 5" id="KW-0812">Transmembrane</keyword>
<evidence type="ECO:0000313" key="7">
    <source>
        <dbReference type="EMBL" id="VDO10410.1"/>
    </source>
</evidence>
<evidence type="ECO:0000313" key="8">
    <source>
        <dbReference type="Proteomes" id="UP000278807"/>
    </source>
</evidence>
<feature type="transmembrane region" description="Helical" evidence="5">
    <location>
        <begin position="12"/>
        <end position="36"/>
    </location>
</feature>
<dbReference type="EMBL" id="UZAE01013571">
    <property type="protein sequence ID" value="VDO10410.1"/>
    <property type="molecule type" value="Genomic_DNA"/>
</dbReference>
<feature type="transmembrane region" description="Helical" evidence="5">
    <location>
        <begin position="528"/>
        <end position="547"/>
    </location>
</feature>
<feature type="domain" description="Major facilitator superfamily (MFS) profile" evidence="6">
    <location>
        <begin position="1"/>
        <end position="553"/>
    </location>
</feature>
<accession>A0A3P7SM60</accession>
<dbReference type="AlphaFoldDB" id="A0A3P7SM60"/>
<dbReference type="SUPFAM" id="SSF103473">
    <property type="entry name" value="MFS general substrate transporter"/>
    <property type="match status" value="2"/>
</dbReference>
<protein>
    <recommendedName>
        <fullName evidence="6">Major facilitator superfamily (MFS) profile domain-containing protein</fullName>
    </recommendedName>
</protein>
<feature type="transmembrane region" description="Helical" evidence="5">
    <location>
        <begin position="118"/>
        <end position="135"/>
    </location>
</feature>
<evidence type="ECO:0000256" key="4">
    <source>
        <dbReference type="ARBA" id="ARBA00023136"/>
    </source>
</evidence>
<feature type="transmembrane region" description="Helical" evidence="5">
    <location>
        <begin position="435"/>
        <end position="456"/>
    </location>
</feature>
<dbReference type="PROSITE" id="PS50850">
    <property type="entry name" value="MFS"/>
    <property type="match status" value="1"/>
</dbReference>
<dbReference type="GO" id="GO:0016020">
    <property type="term" value="C:membrane"/>
    <property type="evidence" value="ECO:0007669"/>
    <property type="project" value="UniProtKB-SubCell"/>
</dbReference>
<dbReference type="PANTHER" id="PTHR48021:SF1">
    <property type="entry name" value="GH07001P-RELATED"/>
    <property type="match status" value="1"/>
</dbReference>
<feature type="transmembrane region" description="Helical" evidence="5">
    <location>
        <begin position="141"/>
        <end position="163"/>
    </location>
</feature>
<feature type="transmembrane region" description="Helical" evidence="5">
    <location>
        <begin position="568"/>
        <end position="588"/>
    </location>
</feature>
<feature type="transmembrane region" description="Helical" evidence="5">
    <location>
        <begin position="468"/>
        <end position="491"/>
    </location>
</feature>
<keyword evidence="3 5" id="KW-1133">Transmembrane helix</keyword>
<evidence type="ECO:0000259" key="6">
    <source>
        <dbReference type="PROSITE" id="PS50850"/>
    </source>
</evidence>
<keyword evidence="8" id="KW-1185">Reference proteome</keyword>
<feature type="transmembrane region" description="Helical" evidence="5">
    <location>
        <begin position="79"/>
        <end position="106"/>
    </location>
</feature>
<organism evidence="7 8">
    <name type="scientific">Rodentolepis nana</name>
    <name type="common">Dwarf tapeworm</name>
    <name type="synonym">Hymenolepis nana</name>
    <dbReference type="NCBI Taxonomy" id="102285"/>
    <lineage>
        <taxon>Eukaryota</taxon>
        <taxon>Metazoa</taxon>
        <taxon>Spiralia</taxon>
        <taxon>Lophotrochozoa</taxon>
        <taxon>Platyhelminthes</taxon>
        <taxon>Cestoda</taxon>
        <taxon>Eucestoda</taxon>
        <taxon>Cyclophyllidea</taxon>
        <taxon>Hymenolepididae</taxon>
        <taxon>Rodentolepis</taxon>
    </lineage>
</organism>
<evidence type="ECO:0000256" key="2">
    <source>
        <dbReference type="ARBA" id="ARBA00022692"/>
    </source>
</evidence>
<dbReference type="Pfam" id="PF00083">
    <property type="entry name" value="Sugar_tr"/>
    <property type="match status" value="3"/>
</dbReference>
<dbReference type="InterPro" id="IPR020846">
    <property type="entry name" value="MFS_dom"/>
</dbReference>
<dbReference type="Gene3D" id="1.20.1250.20">
    <property type="entry name" value="MFS general substrate transporter like domains"/>
    <property type="match status" value="3"/>
</dbReference>
<evidence type="ECO:0000256" key="1">
    <source>
        <dbReference type="ARBA" id="ARBA00004141"/>
    </source>
</evidence>
<dbReference type="InterPro" id="IPR036259">
    <property type="entry name" value="MFS_trans_sf"/>
</dbReference>
<dbReference type="InterPro" id="IPR050549">
    <property type="entry name" value="MFS_Trehalose_Transporter"/>
</dbReference>
<feature type="transmembrane region" description="Helical" evidence="5">
    <location>
        <begin position="408"/>
        <end position="428"/>
    </location>
</feature>
<dbReference type="PRINTS" id="PR00171">
    <property type="entry name" value="SUGRTRNSPORT"/>
</dbReference>
<gene>
    <name evidence="7" type="ORF">HNAJ_LOCUS11421</name>
</gene>
<dbReference type="GO" id="GO:0022857">
    <property type="term" value="F:transmembrane transporter activity"/>
    <property type="evidence" value="ECO:0007669"/>
    <property type="project" value="InterPro"/>
</dbReference>
<feature type="transmembrane region" description="Helical" evidence="5">
    <location>
        <begin position="663"/>
        <end position="682"/>
    </location>
</feature>
<reference evidence="7 8" key="1">
    <citation type="submission" date="2018-11" db="EMBL/GenBank/DDBJ databases">
        <authorList>
            <consortium name="Pathogen Informatics"/>
        </authorList>
    </citation>
    <scope>NUCLEOTIDE SEQUENCE [LARGE SCALE GENOMIC DNA]</scope>
</reference>
<dbReference type="InterPro" id="IPR003663">
    <property type="entry name" value="Sugar/inositol_transpt"/>
</dbReference>
<comment type="subcellular location">
    <subcellularLocation>
        <location evidence="1">Membrane</location>
        <topology evidence="1">Multi-pass membrane protein</topology>
    </subcellularLocation>
</comment>
<keyword evidence="4 5" id="KW-0472">Membrane</keyword>
<feature type="transmembrane region" description="Helical" evidence="5">
    <location>
        <begin position="48"/>
        <end position="67"/>
    </location>
</feature>
<dbReference type="Proteomes" id="UP000278807">
    <property type="component" value="Unassembled WGS sequence"/>
</dbReference>
<evidence type="ECO:0000256" key="3">
    <source>
        <dbReference type="ARBA" id="ARBA00022989"/>
    </source>
</evidence>
<evidence type="ECO:0000256" key="5">
    <source>
        <dbReference type="SAM" id="Phobius"/>
    </source>
</evidence>
<feature type="transmembrane region" description="Helical" evidence="5">
    <location>
        <begin position="498"/>
        <end position="516"/>
    </location>
</feature>
<dbReference type="InterPro" id="IPR005828">
    <property type="entry name" value="MFS_sugar_transport-like"/>
</dbReference>
<sequence>MGFSSSVSAQLLIGDGLVALFSSIINLGALVGSLLVGPMLNNRGRRKTLLISSIPSVFGWLLIAAAKGLSPPATSADPFLVFSFILGRFLSGFAAGIMNAVASVYLVEVAPPHQSGRIGSLAQFGTVAGTCFAYYCGMVFMWYETAFLVLVLSVILLAATFFLPESSAWLVKHGQMQAALKDLTWLRGDYLWLSVLVFRAGHRIRCFAKQSCPVRSLNSATASILGQSGMSESATVHCFSFVRALSSLHLEVWNSLLIKAFIVWKDIGRSMHCKIVVPFLATVLGVSLFPIESIADCESESITALQRVAMQELSELASSGSEPDNFTLQEHFFDKPLLKVHTPNLSVKTQVLHLLLPCTTIPPELSANLRIAMILMIAQQTTGINVITFYTEPLCQRMVHVSHSAECAFALGLAQLLFSLFASLFIIDRLPRRKLIVATGLLMSSSMFLFAIGQQFPNSAPISPLTSLIAFLFGYQCGWGPLAMLITLELFPSAYRGVAGAAAVAVNWGITFLVTQSFQPLVRFSGELAVFVAHAILTLFASVYLHQKLPETNPLFMRSFTSRSIDQISPFLSFLGLIGFLLGFQSGWGPLGLLVAAELTPPQHRGGVSASAVATSWIVSFVITQTFQPIVSVINGHSFIPNPSAKINEKVPNGGESGEIGELVVFLIYSILTALASIYFHYRLPETNNAFKPKSKSREEFA</sequence>
<name>A0A3P7SM60_RODNA</name>
<proteinExistence type="predicted"/>